<proteinExistence type="predicted"/>
<dbReference type="PANTHER" id="PTHR41287">
    <property type="match status" value="1"/>
</dbReference>
<accession>A0AAV3HBP7</accession>
<evidence type="ECO:0000259" key="1">
    <source>
        <dbReference type="Pfam" id="PF20441"/>
    </source>
</evidence>
<sequence length="90" mass="9753">MGISQGWKLGGAIKTTERKLAEGVLIHGDQPLMAWCVGNARVEPKGNAILITKQASGRGKIDPLMALFNAVSLMSLNPEPKKKAYEVFFI</sequence>
<evidence type="ECO:0000313" key="3">
    <source>
        <dbReference type="Proteomes" id="UP000006789"/>
    </source>
</evidence>
<comment type="caution">
    <text evidence="2">The sequence shown here is derived from an EMBL/GenBank/DDBJ whole genome shotgun (WGS) entry which is preliminary data.</text>
</comment>
<dbReference type="GO" id="GO:0004519">
    <property type="term" value="F:endonuclease activity"/>
    <property type="evidence" value="ECO:0007669"/>
    <property type="project" value="InterPro"/>
</dbReference>
<gene>
    <name evidence="2" type="ORF">ECEC1870_1422</name>
</gene>
<dbReference type="AlphaFoldDB" id="A0AAV3HBP7"/>
<dbReference type="InterPro" id="IPR046462">
    <property type="entry name" value="TerL_nuclease"/>
</dbReference>
<dbReference type="Proteomes" id="UP000006789">
    <property type="component" value="Unassembled WGS sequence"/>
</dbReference>
<organism evidence="2 3">
    <name type="scientific">Escherichia coli EC1870</name>
    <dbReference type="NCBI Taxonomy" id="1005554"/>
    <lineage>
        <taxon>Bacteria</taxon>
        <taxon>Pseudomonadati</taxon>
        <taxon>Pseudomonadota</taxon>
        <taxon>Gammaproteobacteria</taxon>
        <taxon>Enterobacterales</taxon>
        <taxon>Enterobacteriaceae</taxon>
        <taxon>Escherichia</taxon>
    </lineage>
</organism>
<protein>
    <recommendedName>
        <fullName evidence="1">Terminase large subunit-like endonuclease domain-containing protein</fullName>
    </recommendedName>
</protein>
<evidence type="ECO:0000313" key="2">
    <source>
        <dbReference type="EMBL" id="EKJ48202.1"/>
    </source>
</evidence>
<feature type="domain" description="Terminase large subunit-like endonuclease" evidence="1">
    <location>
        <begin position="8"/>
        <end position="72"/>
    </location>
</feature>
<dbReference type="Pfam" id="PF20441">
    <property type="entry name" value="TerL_nuclease"/>
    <property type="match status" value="1"/>
</dbReference>
<dbReference type="EMBL" id="AMVG01000169">
    <property type="protein sequence ID" value="EKJ48202.1"/>
    <property type="molecule type" value="Genomic_DNA"/>
</dbReference>
<dbReference type="InterPro" id="IPR005021">
    <property type="entry name" value="Terminase_largesu-like"/>
</dbReference>
<dbReference type="PANTHER" id="PTHR41287:SF1">
    <property type="entry name" value="PROTEIN YMFN"/>
    <property type="match status" value="1"/>
</dbReference>
<reference evidence="2 3" key="1">
    <citation type="submission" date="2012-06" db="EMBL/GenBank/DDBJ databases">
        <title>Genomic anatomy of Escherichia coli O157:H7 outbreaks.</title>
        <authorList>
            <person name="Eppinger M."/>
            <person name="Daugherty S."/>
            <person name="Agrawal S."/>
            <person name="Galens K."/>
            <person name="Tallon L."/>
            <person name="Shefchek K."/>
            <person name="Parankush S."/>
            <person name="Cebula T.A."/>
            <person name="Feng P."/>
            <person name="Soderlund R."/>
            <person name="Mammel M.K."/>
            <person name="DebRoy C."/>
            <person name="Dudley E.G."/>
            <person name="Tarr P.I."/>
            <person name="Fraser-Liggett C."/>
            <person name="Ravel J."/>
        </authorList>
    </citation>
    <scope>NUCLEOTIDE SEQUENCE [LARGE SCALE GENOMIC DNA]</scope>
    <source>
        <strain evidence="2 3">EC1870</strain>
    </source>
</reference>
<name>A0AAV3HBP7_ECOLX</name>